<reference evidence="3" key="1">
    <citation type="journal article" date="2019" name="Int. J. Syst. Evol. Microbiol.">
        <title>The Global Catalogue of Microorganisms (GCM) 10K type strain sequencing project: providing services to taxonomists for standard genome sequencing and annotation.</title>
        <authorList>
            <consortium name="The Broad Institute Genomics Platform"/>
            <consortium name="The Broad Institute Genome Sequencing Center for Infectious Disease"/>
            <person name="Wu L."/>
            <person name="Ma J."/>
        </authorList>
    </citation>
    <scope>NUCLEOTIDE SEQUENCE [LARGE SCALE GENOMIC DNA]</scope>
    <source>
        <strain evidence="3">JCM 17925</strain>
    </source>
</reference>
<evidence type="ECO:0000259" key="1">
    <source>
        <dbReference type="Pfam" id="PF01261"/>
    </source>
</evidence>
<gene>
    <name evidence="2" type="ORF">GCM10023187_47570</name>
</gene>
<dbReference type="GO" id="GO:0016853">
    <property type="term" value="F:isomerase activity"/>
    <property type="evidence" value="ECO:0007669"/>
    <property type="project" value="UniProtKB-KW"/>
</dbReference>
<dbReference type="Gene3D" id="3.20.20.150">
    <property type="entry name" value="Divalent-metal-dependent TIM barrel enzymes"/>
    <property type="match status" value="1"/>
</dbReference>
<protein>
    <submittedName>
        <fullName evidence="2">Sugar phosphate isomerase/epimerase</fullName>
    </submittedName>
</protein>
<sequence length="301" mass="33251">MNKLGINLFLWTTTMNEDLLDTLAFVKQTGYDFVEVPIADTDVSKWSRIGEQLDALGLDRVACSICGPEFSLISPEPAVRKAAVERLKSVIDCAQALGARLLTGPYHSGFKTFTGQPATLQEWNWSVEGMREVAEYAQSRDIVLSLEYLNRFESYLITCADELIRYVEDVNHSHCRLMYDTFHAHIEEKNSAEALRKCAPYLTHVQISENDRSTPGQGQVDFDAIFSVLNDIDYTGTISIEAFGLTPTDLASAAHIVRKMFSSPEQLAVDGLAMLQAKLTEPSPLAETIALNGHAGNGKAI</sequence>
<dbReference type="RefSeq" id="WP_345270551.1">
    <property type="nucleotide sequence ID" value="NZ_BAABHB010000013.1"/>
</dbReference>
<evidence type="ECO:0000313" key="2">
    <source>
        <dbReference type="EMBL" id="GAA4416247.1"/>
    </source>
</evidence>
<dbReference type="InterPro" id="IPR050312">
    <property type="entry name" value="IolE/XylAMocC-like"/>
</dbReference>
<organism evidence="2 3">
    <name type="scientific">Nibrella viscosa</name>
    <dbReference type="NCBI Taxonomy" id="1084524"/>
    <lineage>
        <taxon>Bacteria</taxon>
        <taxon>Pseudomonadati</taxon>
        <taxon>Bacteroidota</taxon>
        <taxon>Cytophagia</taxon>
        <taxon>Cytophagales</taxon>
        <taxon>Spirosomataceae</taxon>
        <taxon>Nibrella</taxon>
    </lineage>
</organism>
<keyword evidence="3" id="KW-1185">Reference proteome</keyword>
<dbReference type="PANTHER" id="PTHR12110:SF41">
    <property type="entry name" value="INOSOSE DEHYDRATASE"/>
    <property type="match status" value="1"/>
</dbReference>
<dbReference type="EMBL" id="BAABHB010000013">
    <property type="protein sequence ID" value="GAA4416247.1"/>
    <property type="molecule type" value="Genomic_DNA"/>
</dbReference>
<accession>A0ABP8KUN9</accession>
<dbReference type="InterPro" id="IPR013022">
    <property type="entry name" value="Xyl_isomerase-like_TIM-brl"/>
</dbReference>
<proteinExistence type="predicted"/>
<dbReference type="InterPro" id="IPR036237">
    <property type="entry name" value="Xyl_isomerase-like_sf"/>
</dbReference>
<keyword evidence="2" id="KW-0413">Isomerase</keyword>
<name>A0ABP8KUN9_9BACT</name>
<comment type="caution">
    <text evidence="2">The sequence shown here is derived from an EMBL/GenBank/DDBJ whole genome shotgun (WGS) entry which is preliminary data.</text>
</comment>
<feature type="domain" description="Xylose isomerase-like TIM barrel" evidence="1">
    <location>
        <begin position="24"/>
        <end position="275"/>
    </location>
</feature>
<dbReference type="SUPFAM" id="SSF51658">
    <property type="entry name" value="Xylose isomerase-like"/>
    <property type="match status" value="1"/>
</dbReference>
<dbReference type="PANTHER" id="PTHR12110">
    <property type="entry name" value="HYDROXYPYRUVATE ISOMERASE"/>
    <property type="match status" value="1"/>
</dbReference>
<dbReference type="Pfam" id="PF01261">
    <property type="entry name" value="AP_endonuc_2"/>
    <property type="match status" value="1"/>
</dbReference>
<evidence type="ECO:0000313" key="3">
    <source>
        <dbReference type="Proteomes" id="UP001500936"/>
    </source>
</evidence>
<dbReference type="Proteomes" id="UP001500936">
    <property type="component" value="Unassembled WGS sequence"/>
</dbReference>